<sequence>MRFRRLDNSFTRFLLVGVLNTIVGLCAMYFFLNLAGFNYWASTFLGNSIGAVVSYVLNKTFTFRHKGTVRSSAWKFVLVILVCYGLSYWTSLQLSSLLQNALPLSQKVIENIAVLVGAGIYTIANYLGNKFFAFRHPGEEV</sequence>
<dbReference type="Pfam" id="PF04138">
    <property type="entry name" value="GtrA_DPMS_TM"/>
    <property type="match status" value="1"/>
</dbReference>
<dbReference type="Proteomes" id="UP000217785">
    <property type="component" value="Unassembled WGS sequence"/>
</dbReference>
<dbReference type="RefSeq" id="WP_096184403.1">
    <property type="nucleotide sequence ID" value="NZ_BDUF01000121.1"/>
</dbReference>
<dbReference type="GO" id="GO:0005886">
    <property type="term" value="C:plasma membrane"/>
    <property type="evidence" value="ECO:0007669"/>
    <property type="project" value="TreeGrafter"/>
</dbReference>
<keyword evidence="5 6" id="KW-0472">Membrane</keyword>
<evidence type="ECO:0000256" key="2">
    <source>
        <dbReference type="ARBA" id="ARBA00009399"/>
    </source>
</evidence>
<evidence type="ECO:0000256" key="4">
    <source>
        <dbReference type="ARBA" id="ARBA00022989"/>
    </source>
</evidence>
<keyword evidence="3 6" id="KW-0812">Transmembrane</keyword>
<dbReference type="InterPro" id="IPR007267">
    <property type="entry name" value="GtrA_DPMS_TM"/>
</dbReference>
<dbReference type="GO" id="GO:0000271">
    <property type="term" value="P:polysaccharide biosynthetic process"/>
    <property type="evidence" value="ECO:0007669"/>
    <property type="project" value="InterPro"/>
</dbReference>
<gene>
    <name evidence="8" type="ORF">EFBL_3715</name>
</gene>
<evidence type="ECO:0000256" key="1">
    <source>
        <dbReference type="ARBA" id="ARBA00004141"/>
    </source>
</evidence>
<accession>A0A292YU99</accession>
<feature type="domain" description="GtrA/DPMS transmembrane" evidence="7">
    <location>
        <begin position="12"/>
        <end position="134"/>
    </location>
</feature>
<keyword evidence="4 6" id="KW-1133">Transmembrane helix</keyword>
<dbReference type="EMBL" id="BDUF01000121">
    <property type="protein sequence ID" value="GAX92024.1"/>
    <property type="molecule type" value="Genomic_DNA"/>
</dbReference>
<evidence type="ECO:0000256" key="5">
    <source>
        <dbReference type="ARBA" id="ARBA00023136"/>
    </source>
</evidence>
<feature type="transmembrane region" description="Helical" evidence="6">
    <location>
        <begin position="69"/>
        <end position="89"/>
    </location>
</feature>
<feature type="transmembrane region" description="Helical" evidence="6">
    <location>
        <begin position="37"/>
        <end position="57"/>
    </location>
</feature>
<proteinExistence type="inferred from homology"/>
<comment type="caution">
    <text evidence="8">The sequence shown here is derived from an EMBL/GenBank/DDBJ whole genome shotgun (WGS) entry which is preliminary data.</text>
</comment>
<evidence type="ECO:0000256" key="6">
    <source>
        <dbReference type="SAM" id="Phobius"/>
    </source>
</evidence>
<name>A0A292YU99_9BACL</name>
<dbReference type="OrthoDB" id="9812049at2"/>
<evidence type="ECO:0000256" key="3">
    <source>
        <dbReference type="ARBA" id="ARBA00022692"/>
    </source>
</evidence>
<reference evidence="9" key="1">
    <citation type="submission" date="2017-07" db="EMBL/GenBank/DDBJ databases">
        <title>Draft genome sequence of Effusibacillus lacus strain skLN1.</title>
        <authorList>
            <person name="Watanabe M."/>
            <person name="Kojima H."/>
            <person name="Fukui M."/>
        </authorList>
    </citation>
    <scope>NUCLEOTIDE SEQUENCE [LARGE SCALE GENOMIC DNA]</scope>
    <source>
        <strain evidence="9">skLN1</strain>
    </source>
</reference>
<keyword evidence="9" id="KW-1185">Reference proteome</keyword>
<comment type="similarity">
    <text evidence="2">Belongs to the GtrA family.</text>
</comment>
<dbReference type="PANTHER" id="PTHR38459:SF1">
    <property type="entry name" value="PROPHAGE BACTOPRENOL-LINKED GLUCOSE TRANSLOCASE HOMOLOG"/>
    <property type="match status" value="1"/>
</dbReference>
<feature type="transmembrane region" description="Helical" evidence="6">
    <location>
        <begin position="12"/>
        <end position="31"/>
    </location>
</feature>
<protein>
    <submittedName>
        <fullName evidence="8">GtrA family protein</fullName>
    </submittedName>
</protein>
<dbReference type="InterPro" id="IPR051401">
    <property type="entry name" value="GtrA_CellWall_Glycosyl"/>
</dbReference>
<feature type="transmembrane region" description="Helical" evidence="6">
    <location>
        <begin position="109"/>
        <end position="127"/>
    </location>
</feature>
<dbReference type="AlphaFoldDB" id="A0A292YU99"/>
<organism evidence="8 9">
    <name type="scientific">Effusibacillus lacus</name>
    <dbReference type="NCBI Taxonomy" id="1348429"/>
    <lineage>
        <taxon>Bacteria</taxon>
        <taxon>Bacillati</taxon>
        <taxon>Bacillota</taxon>
        <taxon>Bacilli</taxon>
        <taxon>Bacillales</taxon>
        <taxon>Alicyclobacillaceae</taxon>
        <taxon>Effusibacillus</taxon>
    </lineage>
</organism>
<dbReference type="PANTHER" id="PTHR38459">
    <property type="entry name" value="PROPHAGE BACTOPRENOL-LINKED GLUCOSE TRANSLOCASE HOMOLOG"/>
    <property type="match status" value="1"/>
</dbReference>
<evidence type="ECO:0000259" key="7">
    <source>
        <dbReference type="Pfam" id="PF04138"/>
    </source>
</evidence>
<comment type="subcellular location">
    <subcellularLocation>
        <location evidence="1">Membrane</location>
        <topology evidence="1">Multi-pass membrane protein</topology>
    </subcellularLocation>
</comment>
<evidence type="ECO:0000313" key="9">
    <source>
        <dbReference type="Proteomes" id="UP000217785"/>
    </source>
</evidence>
<evidence type="ECO:0000313" key="8">
    <source>
        <dbReference type="EMBL" id="GAX92024.1"/>
    </source>
</evidence>